<accession>A0A2L2DP38</accession>
<protein>
    <submittedName>
        <fullName evidence="1">Uncharacterized protein</fullName>
    </submittedName>
</protein>
<reference evidence="1" key="1">
    <citation type="journal article" date="2017" name="Front. Microbiol.">
        <title>Genome Characterization of the First Mimiviruses of Lineage C Isolated in Brazil.</title>
        <authorList>
            <person name="Assis F.L."/>
            <person name="Franco-Luiz A.P.M."/>
            <person name="Dos Santos R.N."/>
            <person name="Campos F.S."/>
            <person name="Dornas F.P."/>
            <person name="Borato P.V.M."/>
            <person name="Franco A.C."/>
            <person name="Abrahao J.S."/>
            <person name="Colson P."/>
            <person name="Scola B."/>
        </authorList>
    </citation>
    <scope>NUCLEOTIDE SEQUENCE [LARGE SCALE GENOMIC DNA]</scope>
</reference>
<dbReference type="Proteomes" id="UP000279644">
    <property type="component" value="Segment"/>
</dbReference>
<dbReference type="EMBL" id="MG602508">
    <property type="protein sequence ID" value="AVG47938.1"/>
    <property type="molecule type" value="Genomic_DNA"/>
</dbReference>
<sequence>MPLSKEQLINNFDSDNNIIDSSNEYDTDEEEFIERNRSIYQRAHNINQLYREEFDTDEEELGGDEKEYISRMRSLYNNRNKYI</sequence>
<evidence type="ECO:0000313" key="1">
    <source>
        <dbReference type="EMBL" id="AVG47938.1"/>
    </source>
</evidence>
<proteinExistence type="predicted"/>
<name>A0A2L2DP38_MIMIV</name>
<organism evidence="1">
    <name type="scientific">Acanthamoeba polyphaga mimivirus</name>
    <name type="common">APMV</name>
    <dbReference type="NCBI Taxonomy" id="212035"/>
    <lineage>
        <taxon>Viruses</taxon>
        <taxon>Varidnaviria</taxon>
        <taxon>Bamfordvirae</taxon>
        <taxon>Nucleocytoviricota</taxon>
        <taxon>Megaviricetes</taxon>
        <taxon>Imitervirales</taxon>
        <taxon>Mimiviridae</taxon>
        <taxon>Megamimivirinae</taxon>
        <taxon>Mimivirus</taxon>
        <taxon>Mimivirus bradfordmassiliense</taxon>
    </lineage>
</organism>
<organismHost>
    <name type="scientific">Acanthamoeba polyphaga</name>
    <name type="common">Amoeba</name>
    <dbReference type="NCBI Taxonomy" id="5757"/>
</organismHost>